<comment type="cofactor">
    <cofactor evidence="8">
        <name>Mg(2+)</name>
        <dbReference type="ChEBI" id="CHEBI:18420"/>
    </cofactor>
</comment>
<dbReference type="EC" id="4.2.1.93" evidence="8"/>
<evidence type="ECO:0000256" key="2">
    <source>
        <dbReference type="ARBA" id="ARBA00022741"/>
    </source>
</evidence>
<comment type="subcellular location">
    <subcellularLocation>
        <location evidence="8">Cytoplasm</location>
    </subcellularLocation>
</comment>
<dbReference type="AlphaFoldDB" id="A0A261Y078"/>
<comment type="caution">
    <text evidence="10">The sequence shown here is derived from an EMBL/GenBank/DDBJ whole genome shotgun (WGS) entry which is preliminary data.</text>
</comment>
<keyword evidence="4" id="KW-0521">NADP</keyword>
<protein>
    <recommendedName>
        <fullName evidence="8">ATP-dependent (S)-NAD(P)H-hydrate dehydratase</fullName>
        <ecNumber evidence="8">4.2.1.93</ecNumber>
    </recommendedName>
    <alternativeName>
        <fullName evidence="8">ATP-dependent NAD(P)HX dehydratase</fullName>
    </alternativeName>
</protein>
<gene>
    <name evidence="10" type="ORF">BZG36_03760</name>
</gene>
<organism evidence="10 11">
    <name type="scientific">Bifiguratus adelaidae</name>
    <dbReference type="NCBI Taxonomy" id="1938954"/>
    <lineage>
        <taxon>Eukaryota</taxon>
        <taxon>Fungi</taxon>
        <taxon>Fungi incertae sedis</taxon>
        <taxon>Mucoromycota</taxon>
        <taxon>Mucoromycotina</taxon>
        <taxon>Endogonomycetes</taxon>
        <taxon>Endogonales</taxon>
        <taxon>Endogonales incertae sedis</taxon>
        <taxon>Bifiguratus</taxon>
    </lineage>
</organism>
<dbReference type="GO" id="GO:0005737">
    <property type="term" value="C:cytoplasm"/>
    <property type="evidence" value="ECO:0007669"/>
    <property type="project" value="UniProtKB-SubCell"/>
</dbReference>
<dbReference type="InterPro" id="IPR029056">
    <property type="entry name" value="Ribokinase-like"/>
</dbReference>
<evidence type="ECO:0000256" key="6">
    <source>
        <dbReference type="ARBA" id="ARBA00023239"/>
    </source>
</evidence>
<comment type="caution">
    <text evidence="8">Lacks conserved residue(s) required for the propagation of feature annotation.</text>
</comment>
<dbReference type="NCBIfam" id="TIGR00196">
    <property type="entry name" value="yjeF_cterm"/>
    <property type="match status" value="1"/>
</dbReference>
<keyword evidence="2 8" id="KW-0547">Nucleotide-binding</keyword>
<dbReference type="GO" id="GO:0005524">
    <property type="term" value="F:ATP binding"/>
    <property type="evidence" value="ECO:0007669"/>
    <property type="project" value="UniProtKB-KW"/>
</dbReference>
<feature type="domain" description="YjeF C-terminal" evidence="9">
    <location>
        <begin position="7"/>
        <end position="319"/>
    </location>
</feature>
<dbReference type="EMBL" id="MVBO01000057">
    <property type="protein sequence ID" value="OZJ04020.1"/>
    <property type="molecule type" value="Genomic_DNA"/>
</dbReference>
<dbReference type="GO" id="GO:0047453">
    <property type="term" value="F:ATP-dependent NAD(P)H-hydrate dehydratase activity"/>
    <property type="evidence" value="ECO:0007669"/>
    <property type="project" value="UniProtKB-UniRule"/>
</dbReference>
<dbReference type="GO" id="GO:0046496">
    <property type="term" value="P:nicotinamide nucleotide metabolic process"/>
    <property type="evidence" value="ECO:0007669"/>
    <property type="project" value="UniProtKB-UniRule"/>
</dbReference>
<evidence type="ECO:0000256" key="7">
    <source>
        <dbReference type="ARBA" id="ARBA00047472"/>
    </source>
</evidence>
<dbReference type="Gene3D" id="3.40.1190.20">
    <property type="match status" value="1"/>
</dbReference>
<keyword evidence="1 8" id="KW-0597">Phosphoprotein</keyword>
<feature type="binding site" evidence="8">
    <location>
        <begin position="234"/>
        <end position="243"/>
    </location>
    <ligand>
        <name>ATP</name>
        <dbReference type="ChEBI" id="CHEBI:30616"/>
    </ligand>
</feature>
<comment type="similarity">
    <text evidence="8">Belongs to the NnrD/CARKD family.</text>
</comment>
<dbReference type="Pfam" id="PF01256">
    <property type="entry name" value="Carb_kinase"/>
    <property type="match status" value="1"/>
</dbReference>
<feature type="binding site" evidence="8">
    <location>
        <position position="121"/>
    </location>
    <ligand>
        <name>(6S)-NADPHX</name>
        <dbReference type="ChEBI" id="CHEBI:64076"/>
    </ligand>
</feature>
<dbReference type="PANTHER" id="PTHR12592">
    <property type="entry name" value="ATP-DEPENDENT (S)-NAD(P)H-HYDRATE DEHYDRATASE FAMILY MEMBER"/>
    <property type="match status" value="1"/>
</dbReference>
<dbReference type="InterPro" id="IPR000631">
    <property type="entry name" value="CARKD"/>
</dbReference>
<accession>A0A261Y078</accession>
<dbReference type="CDD" id="cd01171">
    <property type="entry name" value="YXKO-related"/>
    <property type="match status" value="1"/>
</dbReference>
<evidence type="ECO:0000313" key="11">
    <source>
        <dbReference type="Proteomes" id="UP000242875"/>
    </source>
</evidence>
<comment type="function">
    <text evidence="8">Catalyzes the dehydration of the S-form of NAD(P)HX at the expense of ATP, which is converted to ADP. Together with NAD(P)HX epimerase, which catalyzes the epimerization of the S- and R-forms, the enzyme allows the repair of both epimers of NAD(P)HX, a damaged form of NAD(P)H that is a result of enzymatic or heat-dependent hydration.</text>
</comment>
<sequence length="324" mass="35164">MAARRPALDVVKQLIPPLSEKLHKGQAGRVGVVGGSEDYTGAPFFSAISAMRLGADLGHIFCDVEAATVIKSYSPDLIVHPYMHKSPKSYQKDQNVPSVSEIVDTISQTFSRLHVLVVGPGLSRDKLMLDTATGIIQKAKEQDMAIVLDADGLFLVQNNPDVVKGYAKAVLTPNVVEFKRLCEAMNLKFNEQNNDNMAEELSKAFGGKRHAYNISSGYNCLLTKSAVFMCDAVGGLKRVGGQGDILSGAIATFLAWGKAYQDKVWEHDSSIAPEDISLYAGWAGCRLVRECAHLAYEKHGRAVLTSDMALEVGEAYRRVFDPGG</sequence>
<keyword evidence="6 8" id="KW-0456">Lyase</keyword>
<dbReference type="FunFam" id="3.40.1190.20:FF:000023">
    <property type="entry name" value="ATP-dependent (S)-NAD(P)H-hydrate dehydratase"/>
    <property type="match status" value="1"/>
</dbReference>
<evidence type="ECO:0000256" key="1">
    <source>
        <dbReference type="ARBA" id="ARBA00022553"/>
    </source>
</evidence>
<keyword evidence="5 8" id="KW-0520">NAD</keyword>
<dbReference type="HAMAP" id="MF_01965">
    <property type="entry name" value="NADHX_dehydratase"/>
    <property type="match status" value="1"/>
</dbReference>
<evidence type="ECO:0000256" key="4">
    <source>
        <dbReference type="ARBA" id="ARBA00022857"/>
    </source>
</evidence>
<dbReference type="Proteomes" id="UP000242875">
    <property type="component" value="Unassembled WGS sequence"/>
</dbReference>
<comment type="catalytic activity">
    <reaction evidence="7 8">
        <text>(6S)-NADPHX + ATP = ADP + phosphate + NADPH + H(+)</text>
        <dbReference type="Rhea" id="RHEA:32231"/>
        <dbReference type="ChEBI" id="CHEBI:15378"/>
        <dbReference type="ChEBI" id="CHEBI:30616"/>
        <dbReference type="ChEBI" id="CHEBI:43474"/>
        <dbReference type="ChEBI" id="CHEBI:57783"/>
        <dbReference type="ChEBI" id="CHEBI:64076"/>
        <dbReference type="ChEBI" id="CHEBI:456216"/>
        <dbReference type="EC" id="4.2.1.93"/>
    </reaction>
</comment>
<evidence type="ECO:0000259" key="9">
    <source>
        <dbReference type="PROSITE" id="PS51383"/>
    </source>
</evidence>
<dbReference type="GO" id="GO:0110051">
    <property type="term" value="P:metabolite repair"/>
    <property type="evidence" value="ECO:0007669"/>
    <property type="project" value="TreeGrafter"/>
</dbReference>
<dbReference type="PANTHER" id="PTHR12592:SF0">
    <property type="entry name" value="ATP-DEPENDENT (S)-NAD(P)H-HYDRATE DEHYDRATASE"/>
    <property type="match status" value="1"/>
</dbReference>
<reference evidence="10 11" key="1">
    <citation type="journal article" date="2017" name="Mycologia">
        <title>Bifiguratus adelaidae, gen. et sp. nov., a new member of Mucoromycotina in endophytic and soil-dwelling habitats.</title>
        <authorList>
            <person name="Torres-Cruz T.J."/>
            <person name="Billingsley Tobias T.L."/>
            <person name="Almatruk M."/>
            <person name="Hesse C."/>
            <person name="Kuske C.R."/>
            <person name="Desiro A."/>
            <person name="Benucci G.M."/>
            <person name="Bonito G."/>
            <person name="Stajich J.E."/>
            <person name="Dunlap C."/>
            <person name="Arnold A.E."/>
            <person name="Porras-Alfaro A."/>
        </authorList>
    </citation>
    <scope>NUCLEOTIDE SEQUENCE [LARGE SCALE GENOMIC DNA]</scope>
    <source>
        <strain evidence="10 11">AZ0501</strain>
    </source>
</reference>
<keyword evidence="11" id="KW-1185">Reference proteome</keyword>
<evidence type="ECO:0000256" key="5">
    <source>
        <dbReference type="ARBA" id="ARBA00023027"/>
    </source>
</evidence>
<dbReference type="SUPFAM" id="SSF53613">
    <property type="entry name" value="Ribokinase-like"/>
    <property type="match status" value="1"/>
</dbReference>
<keyword evidence="8" id="KW-0963">Cytoplasm</keyword>
<feature type="binding site" evidence="8">
    <location>
        <position position="244"/>
    </location>
    <ligand>
        <name>(6S)-NADPHX</name>
        <dbReference type="ChEBI" id="CHEBI:64076"/>
    </ligand>
</feature>
<name>A0A261Y078_9FUNG</name>
<dbReference type="OrthoDB" id="8110916at2759"/>
<evidence type="ECO:0000313" key="10">
    <source>
        <dbReference type="EMBL" id="OZJ04020.1"/>
    </source>
</evidence>
<feature type="binding site" evidence="8">
    <location>
        <begin position="174"/>
        <end position="180"/>
    </location>
    <ligand>
        <name>(6S)-NADPHX</name>
        <dbReference type="ChEBI" id="CHEBI:64076"/>
    </ligand>
</feature>
<evidence type="ECO:0000256" key="8">
    <source>
        <dbReference type="HAMAP-Rule" id="MF_03157"/>
    </source>
</evidence>
<proteinExistence type="inferred from homology"/>
<evidence type="ECO:0000256" key="3">
    <source>
        <dbReference type="ARBA" id="ARBA00022840"/>
    </source>
</evidence>
<keyword evidence="3 8" id="KW-0067">ATP-binding</keyword>
<comment type="catalytic activity">
    <reaction evidence="8">
        <text>(6S)-NADHX + ATP = ADP + phosphate + NADH + H(+)</text>
        <dbReference type="Rhea" id="RHEA:19017"/>
        <dbReference type="ChEBI" id="CHEBI:15378"/>
        <dbReference type="ChEBI" id="CHEBI:30616"/>
        <dbReference type="ChEBI" id="CHEBI:43474"/>
        <dbReference type="ChEBI" id="CHEBI:57945"/>
        <dbReference type="ChEBI" id="CHEBI:64074"/>
        <dbReference type="ChEBI" id="CHEBI:456216"/>
        <dbReference type="EC" id="4.2.1.93"/>
    </reaction>
</comment>
<dbReference type="PROSITE" id="PS51383">
    <property type="entry name" value="YJEF_C_3"/>
    <property type="match status" value="1"/>
</dbReference>